<proteinExistence type="predicted"/>
<comment type="caution">
    <text evidence="1">The sequence shown here is derived from an EMBL/GenBank/DDBJ whole genome shotgun (WGS) entry which is preliminary data.</text>
</comment>
<reference evidence="1 2" key="1">
    <citation type="submission" date="2018-08" db="EMBL/GenBank/DDBJ databases">
        <title>A genome reference for cultivated species of the human gut microbiota.</title>
        <authorList>
            <person name="Zou Y."/>
            <person name="Xue W."/>
            <person name="Luo G."/>
        </authorList>
    </citation>
    <scope>NUCLEOTIDE SEQUENCE [LARGE SCALE GENOMIC DNA]</scope>
    <source>
        <strain evidence="1 2">AF25-21</strain>
    </source>
</reference>
<sequence length="74" mass="8388">MSLVKFENIVININNINGKEIICWSQMNPGEDEYISLGHYSAKAKAMKVLDMIQEACINGHIDFQMPEDSEVEV</sequence>
<evidence type="ECO:0000313" key="2">
    <source>
        <dbReference type="Proteomes" id="UP000285839"/>
    </source>
</evidence>
<dbReference type="AlphaFoldDB" id="A0A412EKZ6"/>
<gene>
    <name evidence="1" type="ORF">DWY46_18895</name>
</gene>
<organism evidence="1 2">
    <name type="scientific">Blautia obeum</name>
    <dbReference type="NCBI Taxonomy" id="40520"/>
    <lineage>
        <taxon>Bacteria</taxon>
        <taxon>Bacillati</taxon>
        <taxon>Bacillota</taxon>
        <taxon>Clostridia</taxon>
        <taxon>Lachnospirales</taxon>
        <taxon>Lachnospiraceae</taxon>
        <taxon>Blautia</taxon>
    </lineage>
</organism>
<dbReference type="EMBL" id="QRUH01000029">
    <property type="protein sequence ID" value="RGR44438.1"/>
    <property type="molecule type" value="Genomic_DNA"/>
</dbReference>
<protein>
    <submittedName>
        <fullName evidence="1">Uncharacterized protein</fullName>
    </submittedName>
</protein>
<dbReference type="Proteomes" id="UP000285839">
    <property type="component" value="Unassembled WGS sequence"/>
</dbReference>
<evidence type="ECO:0000313" key="1">
    <source>
        <dbReference type="EMBL" id="RGR44438.1"/>
    </source>
</evidence>
<dbReference type="RefSeq" id="WP_118031790.1">
    <property type="nucleotide sequence ID" value="NZ_QRUH01000029.1"/>
</dbReference>
<name>A0A412EKZ6_9FIRM</name>
<accession>A0A412EKZ6</accession>